<sequence>MTPEWLAALAAFLGPATGALTGLLTARRAVRTSRASADQQALTALHAGYQALLNDRADHTRDVLTELNAVKAELIAVRQENARLLIEVGALRAQIGQSQRPETSV</sequence>
<evidence type="ECO:0000313" key="2">
    <source>
        <dbReference type="Proteomes" id="UP000470404"/>
    </source>
</evidence>
<dbReference type="Proteomes" id="UP000470404">
    <property type="component" value="Unassembled WGS sequence"/>
</dbReference>
<dbReference type="RefSeq" id="WP_067594326.1">
    <property type="nucleotide sequence ID" value="NZ_JAAGNC010000188.1"/>
</dbReference>
<keyword evidence="2" id="KW-1185">Reference proteome</keyword>
<gene>
    <name evidence="1" type="ORF">G3I59_36675</name>
</gene>
<reference evidence="1 2" key="1">
    <citation type="submission" date="2020-01" db="EMBL/GenBank/DDBJ databases">
        <title>Insect and environment-associated Actinomycetes.</title>
        <authorList>
            <person name="Currrie C."/>
            <person name="Chevrette M."/>
            <person name="Carlson C."/>
            <person name="Stubbendieck R."/>
            <person name="Wendt-Pienkowski E."/>
        </authorList>
    </citation>
    <scope>NUCLEOTIDE SEQUENCE [LARGE SCALE GENOMIC DNA]</scope>
    <source>
        <strain evidence="1 2">SID8386</strain>
    </source>
</reference>
<dbReference type="EMBL" id="JAAGNC010000188">
    <property type="protein sequence ID" value="NEC60987.1"/>
    <property type="molecule type" value="Genomic_DNA"/>
</dbReference>
<proteinExistence type="predicted"/>
<evidence type="ECO:0000313" key="1">
    <source>
        <dbReference type="EMBL" id="NEC60987.1"/>
    </source>
</evidence>
<organism evidence="1 2">
    <name type="scientific">Amycolatopsis rubida</name>
    <dbReference type="NCBI Taxonomy" id="112413"/>
    <lineage>
        <taxon>Bacteria</taxon>
        <taxon>Bacillati</taxon>
        <taxon>Actinomycetota</taxon>
        <taxon>Actinomycetes</taxon>
        <taxon>Pseudonocardiales</taxon>
        <taxon>Pseudonocardiaceae</taxon>
        <taxon>Amycolatopsis</taxon>
    </lineage>
</organism>
<accession>A0ABX0C365</accession>
<protein>
    <submittedName>
        <fullName evidence="1">Uncharacterized protein</fullName>
    </submittedName>
</protein>
<comment type="caution">
    <text evidence="1">The sequence shown here is derived from an EMBL/GenBank/DDBJ whole genome shotgun (WGS) entry which is preliminary data.</text>
</comment>
<name>A0ABX0C365_9PSEU</name>